<dbReference type="RefSeq" id="WP_177227735.1">
    <property type="nucleotide sequence ID" value="NZ_FOZK01000005.1"/>
</dbReference>
<dbReference type="Proteomes" id="UP000199062">
    <property type="component" value="Unassembled WGS sequence"/>
</dbReference>
<dbReference type="InterPro" id="IPR021799">
    <property type="entry name" value="PIN-like_prokaryotic"/>
</dbReference>
<dbReference type="STRING" id="767519.SAMN05216559_3972"/>
<dbReference type="Pfam" id="PF11848">
    <property type="entry name" value="DUF3368"/>
    <property type="match status" value="1"/>
</dbReference>
<sequence>MVVVDNNVLSSLAKISRLELLPGLFDDVGTVSSVFDELSQDAVAGYEFVGRIDDVKAYRGGWLEIRSLTEAELQLADDVADATLAFTDAECIAVAQNRDERLLTDDGHAGEMAAQRGVEVWDLKLLLEAALVRDLIASKSALSSVIDSLRENDGYRFSEQDRADLFEYL</sequence>
<protein>
    <submittedName>
        <fullName evidence="1">Predicted nucleic acid-binding protein, contains PIN domain</fullName>
    </submittedName>
</protein>
<dbReference type="InterPro" id="IPR029060">
    <property type="entry name" value="PIN-like_dom_sf"/>
</dbReference>
<evidence type="ECO:0000313" key="2">
    <source>
        <dbReference type="Proteomes" id="UP000199062"/>
    </source>
</evidence>
<accession>A0A1I6M875</accession>
<organism evidence="1 2">
    <name type="scientific">Halomicrobium zhouii</name>
    <dbReference type="NCBI Taxonomy" id="767519"/>
    <lineage>
        <taxon>Archaea</taxon>
        <taxon>Methanobacteriati</taxon>
        <taxon>Methanobacteriota</taxon>
        <taxon>Stenosarchaea group</taxon>
        <taxon>Halobacteria</taxon>
        <taxon>Halobacteriales</taxon>
        <taxon>Haloarculaceae</taxon>
        <taxon>Halomicrobium</taxon>
    </lineage>
</organism>
<gene>
    <name evidence="1" type="ORF">SAMN05216559_3972</name>
</gene>
<dbReference type="EMBL" id="FOZK01000005">
    <property type="protein sequence ID" value="SFS11914.1"/>
    <property type="molecule type" value="Genomic_DNA"/>
</dbReference>
<dbReference type="AlphaFoldDB" id="A0A1I6M875"/>
<name>A0A1I6M875_9EURY</name>
<keyword evidence="2" id="KW-1185">Reference proteome</keyword>
<dbReference type="OrthoDB" id="197676at2157"/>
<dbReference type="PANTHER" id="PTHR39550:SF1">
    <property type="entry name" value="SLL0658 PROTEIN"/>
    <property type="match status" value="1"/>
</dbReference>
<dbReference type="SUPFAM" id="SSF88723">
    <property type="entry name" value="PIN domain-like"/>
    <property type="match status" value="1"/>
</dbReference>
<dbReference type="PANTHER" id="PTHR39550">
    <property type="entry name" value="SLL0658 PROTEIN"/>
    <property type="match status" value="1"/>
</dbReference>
<evidence type="ECO:0000313" key="1">
    <source>
        <dbReference type="EMBL" id="SFS11914.1"/>
    </source>
</evidence>
<reference evidence="1 2" key="1">
    <citation type="submission" date="2016-10" db="EMBL/GenBank/DDBJ databases">
        <authorList>
            <person name="de Groot N.N."/>
        </authorList>
    </citation>
    <scope>NUCLEOTIDE SEQUENCE [LARGE SCALE GENOMIC DNA]</scope>
    <source>
        <strain evidence="1 2">CGMCC 1.10457</strain>
    </source>
</reference>
<proteinExistence type="predicted"/>